<evidence type="ECO:0000313" key="3">
    <source>
        <dbReference type="EMBL" id="CDR05466.1"/>
    </source>
</evidence>
<dbReference type="EMBL" id="LK022848">
    <property type="protein sequence ID" value="CDR05466.1"/>
    <property type="molecule type" value="Genomic_DNA"/>
</dbReference>
<sequence length="412" mass="45402">MSMRAHVGDQLIVESPTTGATERDGEIVGLHHDDGTPPYDVRWSDSDRITLVFPGPDAHIHPTGDEPEPQREETGRRGSATTHSGARSLSEAVVMSLVEDATAAPSMHNAQPWRFEYSRRSRVFRLRADLRGALPHSDPELRALHIGCGAALMNLRVAVAHEGWEAATRLLPDPVDPMLLASVTLTRPLGDEADPAALYPAVRTRHTSRYPFAETEIPASVRSALVDAAHREHVSLSFVSGWHLQYVVDLALEAEARNLTDPGVAADLARFTRTTDDTRPATEGVPEYAFGPRRRIGKVPVRDFAGGKSIPGRPAADFETFPHLVLLSTSRDRIVDWLRTGQAVERVLLRATLAGLSASFVTQALEWHDLRWPLRDPTSAMAHVQMVLRLGYGPRGRQTPRRPVHDVLDIEP</sequence>
<feature type="region of interest" description="Disordered" evidence="1">
    <location>
        <begin position="1"/>
        <end position="22"/>
    </location>
</feature>
<protein>
    <submittedName>
        <fullName evidence="4">Nitroreductase</fullName>
    </submittedName>
</protein>
<reference evidence="4 5" key="2">
    <citation type="submission" date="2021-03" db="EMBL/GenBank/DDBJ databases">
        <title>Genomic Encyclopedia of Type Strains, Phase IV (KMG-IV): sequencing the most valuable type-strain genomes for metagenomic binning, comparative biology and taxonomic classification.</title>
        <authorList>
            <person name="Goeker M."/>
        </authorList>
    </citation>
    <scope>NUCLEOTIDE SEQUENCE [LARGE SCALE GENOMIC DNA]</scope>
    <source>
        <strain evidence="4 5">DSM 41954</strain>
    </source>
</reference>
<accession>A0A060ZPZ2</accession>
<proteinExistence type="predicted"/>
<dbReference type="SUPFAM" id="SSF50118">
    <property type="entry name" value="Cell growth inhibitor/plasmid maintenance toxic component"/>
    <property type="match status" value="1"/>
</dbReference>
<dbReference type="EMBL" id="JAGGLR010000005">
    <property type="protein sequence ID" value="MBP2061255.1"/>
    <property type="molecule type" value="Genomic_DNA"/>
</dbReference>
<name>A0A060ZPZ2_9ACTN</name>
<dbReference type="PANTHER" id="PTHR23026">
    <property type="entry name" value="NADPH NITROREDUCTASE"/>
    <property type="match status" value="1"/>
</dbReference>
<dbReference type="Gene3D" id="2.30.30.440">
    <property type="entry name" value="Domain of unknown function DUF1918"/>
    <property type="match status" value="1"/>
</dbReference>
<dbReference type="NCBIfam" id="NF047509">
    <property type="entry name" value="Rv3131_FMN_oxido"/>
    <property type="match status" value="1"/>
</dbReference>
<feature type="domain" description="DUF1918" evidence="2">
    <location>
        <begin position="3"/>
        <end position="60"/>
    </location>
</feature>
<dbReference type="PANTHER" id="PTHR23026:SF123">
    <property type="entry name" value="NAD(P)H NITROREDUCTASE RV3131-RELATED"/>
    <property type="match status" value="1"/>
</dbReference>
<evidence type="ECO:0000313" key="4">
    <source>
        <dbReference type="EMBL" id="MBP2061255.1"/>
    </source>
</evidence>
<dbReference type="Pfam" id="PF08940">
    <property type="entry name" value="DUF1918"/>
    <property type="match status" value="1"/>
</dbReference>
<reference evidence="3" key="1">
    <citation type="submission" date="2014-05" db="EMBL/GenBank/DDBJ databases">
        <authorList>
            <person name="Horn Fabian"/>
        </authorList>
    </citation>
    <scope>NUCLEOTIDE SEQUENCE</scope>
</reference>
<dbReference type="Proteomes" id="UP000756710">
    <property type="component" value="Unassembled WGS sequence"/>
</dbReference>
<dbReference type="GO" id="GO:0016491">
    <property type="term" value="F:oxidoreductase activity"/>
    <property type="evidence" value="ECO:0007669"/>
    <property type="project" value="InterPro"/>
</dbReference>
<keyword evidence="5" id="KW-1185">Reference proteome</keyword>
<dbReference type="HOGENOM" id="CLU_051479_2_0_11"/>
<evidence type="ECO:0000256" key="1">
    <source>
        <dbReference type="SAM" id="MobiDB-lite"/>
    </source>
</evidence>
<dbReference type="RefSeq" id="WP_078956549.1">
    <property type="nucleotide sequence ID" value="NZ_BAABDR010000049.1"/>
</dbReference>
<evidence type="ECO:0000259" key="2">
    <source>
        <dbReference type="Pfam" id="PF08940"/>
    </source>
</evidence>
<dbReference type="InterPro" id="IPR000415">
    <property type="entry name" value="Nitroreductase-like"/>
</dbReference>
<dbReference type="InterPro" id="IPR015035">
    <property type="entry name" value="DUF1918"/>
</dbReference>
<dbReference type="SUPFAM" id="SSF55469">
    <property type="entry name" value="FMN-dependent nitroreductase-like"/>
    <property type="match status" value="2"/>
</dbReference>
<organism evidence="3">
    <name type="scientific">Streptomyces iranensis</name>
    <dbReference type="NCBI Taxonomy" id="576784"/>
    <lineage>
        <taxon>Bacteria</taxon>
        <taxon>Bacillati</taxon>
        <taxon>Actinomycetota</taxon>
        <taxon>Actinomycetes</taxon>
        <taxon>Kitasatosporales</taxon>
        <taxon>Streptomycetaceae</taxon>
        <taxon>Streptomyces</taxon>
        <taxon>Streptomyces violaceusniger group</taxon>
    </lineage>
</organism>
<dbReference type="Gene3D" id="3.40.109.10">
    <property type="entry name" value="NADH Oxidase"/>
    <property type="match status" value="1"/>
</dbReference>
<gene>
    <name evidence="4" type="ORF">J2Z30_002263</name>
    <name evidence="3" type="ORF">SIRAN2417</name>
</gene>
<feature type="compositionally biased region" description="Basic and acidic residues" evidence="1">
    <location>
        <begin position="58"/>
        <end position="76"/>
    </location>
</feature>
<dbReference type="AlphaFoldDB" id="A0A060ZPZ2"/>
<evidence type="ECO:0000313" key="5">
    <source>
        <dbReference type="Proteomes" id="UP000756710"/>
    </source>
</evidence>
<feature type="region of interest" description="Disordered" evidence="1">
    <location>
        <begin position="53"/>
        <end position="88"/>
    </location>
</feature>
<dbReference type="InterPro" id="IPR050627">
    <property type="entry name" value="Nitroreductase/BluB"/>
</dbReference>